<reference evidence="2 3" key="1">
    <citation type="submission" date="2018-11" db="EMBL/GenBank/DDBJ databases">
        <authorList>
            <consortium name="Pathogen Informatics"/>
        </authorList>
    </citation>
    <scope>NUCLEOTIDE SEQUENCE [LARGE SCALE GENOMIC DNA]</scope>
</reference>
<feature type="compositionally biased region" description="Basic and acidic residues" evidence="1">
    <location>
        <begin position="38"/>
        <end position="51"/>
    </location>
</feature>
<evidence type="ECO:0000313" key="3">
    <source>
        <dbReference type="Proteomes" id="UP000270924"/>
    </source>
</evidence>
<dbReference type="Proteomes" id="UP000270924">
    <property type="component" value="Unassembled WGS sequence"/>
</dbReference>
<evidence type="ECO:0000256" key="1">
    <source>
        <dbReference type="SAM" id="MobiDB-lite"/>
    </source>
</evidence>
<gene>
    <name evidence="2" type="ORF">WBA_LOCUS5911</name>
</gene>
<sequence length="84" mass="9345">MSPNAKIMLLASPNSRLPHGSVTAHKCNGPTSPWSTRLLDRESPPSQKRCDNDDKHDLRAFGSVCQANFPQFCDCQLIRLVHIS</sequence>
<dbReference type="EMBL" id="UYWW01003178">
    <property type="protein sequence ID" value="VDM12525.1"/>
    <property type="molecule type" value="Genomic_DNA"/>
</dbReference>
<evidence type="ECO:0000313" key="2">
    <source>
        <dbReference type="EMBL" id="VDM12525.1"/>
    </source>
</evidence>
<dbReference type="InParanoid" id="A0A3P7FTH7"/>
<keyword evidence="3" id="KW-1185">Reference proteome</keyword>
<name>A0A3P7FTH7_WUCBA</name>
<dbReference type="OrthoDB" id="10409380at2759"/>
<proteinExistence type="predicted"/>
<feature type="region of interest" description="Disordered" evidence="1">
    <location>
        <begin position="20"/>
        <end position="51"/>
    </location>
</feature>
<organism evidence="2 3">
    <name type="scientific">Wuchereria bancrofti</name>
    <dbReference type="NCBI Taxonomy" id="6293"/>
    <lineage>
        <taxon>Eukaryota</taxon>
        <taxon>Metazoa</taxon>
        <taxon>Ecdysozoa</taxon>
        <taxon>Nematoda</taxon>
        <taxon>Chromadorea</taxon>
        <taxon>Rhabditida</taxon>
        <taxon>Spirurina</taxon>
        <taxon>Spiruromorpha</taxon>
        <taxon>Filarioidea</taxon>
        <taxon>Onchocercidae</taxon>
        <taxon>Wuchereria</taxon>
    </lineage>
</organism>
<accession>A0A3P7FTH7</accession>
<dbReference type="AlphaFoldDB" id="A0A3P7FTH7"/>
<protein>
    <submittedName>
        <fullName evidence="2">Uncharacterized protein</fullName>
    </submittedName>
</protein>